<evidence type="ECO:0000259" key="11">
    <source>
        <dbReference type="Pfam" id="PF02770"/>
    </source>
</evidence>
<dbReference type="SUPFAM" id="SSF47203">
    <property type="entry name" value="Acyl-CoA dehydrogenase C-terminal domain-like"/>
    <property type="match status" value="1"/>
</dbReference>
<feature type="domain" description="Acetyl-CoA dehydrogenase-like C-terminal" evidence="13">
    <location>
        <begin position="466"/>
        <end position="592"/>
    </location>
</feature>
<evidence type="ECO:0000256" key="6">
    <source>
        <dbReference type="ARBA" id="ARBA00051388"/>
    </source>
</evidence>
<gene>
    <name evidence="14" type="primary">acrC1</name>
    <name evidence="14" type="ORF">HPF_08665</name>
</gene>
<dbReference type="PANTHER" id="PTHR42803:SF1">
    <property type="entry name" value="BROAD-SPECIFICITY LINEAR ACYL-COA DEHYDROGENASE FADE5"/>
    <property type="match status" value="1"/>
</dbReference>
<evidence type="ECO:0000259" key="13">
    <source>
        <dbReference type="Pfam" id="PF12806"/>
    </source>
</evidence>
<feature type="domain" description="Acyl-CoA dehydrogenase/oxidase N-terminal" evidence="12">
    <location>
        <begin position="78"/>
        <end position="156"/>
    </location>
</feature>
<comment type="cofactor">
    <cofactor evidence="1">
        <name>FAD</name>
        <dbReference type="ChEBI" id="CHEBI:57692"/>
    </cofactor>
</comment>
<evidence type="ECO:0000313" key="14">
    <source>
        <dbReference type="EMBL" id="QBM27755.1"/>
    </source>
</evidence>
<dbReference type="InterPro" id="IPR013786">
    <property type="entry name" value="AcylCoA_DH/ox_N"/>
</dbReference>
<evidence type="ECO:0000259" key="10">
    <source>
        <dbReference type="Pfam" id="PF00441"/>
    </source>
</evidence>
<keyword evidence="5 14" id="KW-0560">Oxidoreductase</keyword>
<dbReference type="Gene3D" id="1.20.140.10">
    <property type="entry name" value="Butyryl-CoA Dehydrogenase, subunit A, domain 3"/>
    <property type="match status" value="1"/>
</dbReference>
<dbReference type="EMBL" id="CP037867">
    <property type="protein sequence ID" value="QBM27755.1"/>
    <property type="molecule type" value="Genomic_DNA"/>
</dbReference>
<dbReference type="GO" id="GO:0016627">
    <property type="term" value="F:oxidoreductase activity, acting on the CH-CH group of donors"/>
    <property type="evidence" value="ECO:0007669"/>
    <property type="project" value="InterPro"/>
</dbReference>
<dbReference type="InterPro" id="IPR052166">
    <property type="entry name" value="Diverse_Acyl-CoA_DH"/>
</dbReference>
<evidence type="ECO:0000259" key="12">
    <source>
        <dbReference type="Pfam" id="PF02771"/>
    </source>
</evidence>
<dbReference type="InterPro" id="IPR009075">
    <property type="entry name" value="AcylCo_DH/oxidase_C"/>
</dbReference>
<dbReference type="SUPFAM" id="SSF56645">
    <property type="entry name" value="Acyl-CoA dehydrogenase NM domain-like"/>
    <property type="match status" value="1"/>
</dbReference>
<dbReference type="FunFam" id="2.40.110.10:FF:000031">
    <property type="entry name" value="Acyl-CoA dehydrogenase, putative"/>
    <property type="match status" value="1"/>
</dbReference>
<dbReference type="EC" id="1.3.99.41" evidence="8"/>
<evidence type="ECO:0000256" key="1">
    <source>
        <dbReference type="ARBA" id="ARBA00001974"/>
    </source>
</evidence>
<dbReference type="InterPro" id="IPR006091">
    <property type="entry name" value="Acyl-CoA_Oxase/DH_mid-dom"/>
</dbReference>
<evidence type="ECO:0000256" key="7">
    <source>
        <dbReference type="ARBA" id="ARBA00058683"/>
    </source>
</evidence>
<accession>A0A4P6WZD6</accession>
<comment type="catalytic activity">
    <reaction evidence="6">
        <text>3-(methylsulfanyl)propanoyl-CoA + oxidized [electron-transfer flavoprotein] + H(+) = 3-(methylsulfanyl)acryloyl-CoA + reduced [electron-transfer flavoprotein]</text>
        <dbReference type="Rhea" id="RHEA:52612"/>
        <dbReference type="Rhea" id="RHEA-COMP:10685"/>
        <dbReference type="Rhea" id="RHEA-COMP:10686"/>
        <dbReference type="ChEBI" id="CHEBI:15378"/>
        <dbReference type="ChEBI" id="CHEBI:57692"/>
        <dbReference type="ChEBI" id="CHEBI:58307"/>
        <dbReference type="ChEBI" id="CHEBI:82815"/>
        <dbReference type="ChEBI" id="CHEBI:84994"/>
        <dbReference type="EC" id="1.3.99.41"/>
    </reaction>
    <physiologicalReaction direction="left-to-right" evidence="6">
        <dbReference type="Rhea" id="RHEA:52613"/>
    </physiologicalReaction>
</comment>
<comment type="similarity">
    <text evidence="2">Belongs to the acyl-CoA dehydrogenase family.</text>
</comment>
<dbReference type="Pfam" id="PF12806">
    <property type="entry name" value="Acyl-CoA_dh_C"/>
    <property type="match status" value="1"/>
</dbReference>
<protein>
    <recommendedName>
        <fullName evidence="9">3-methylmercaptopropionyl-CoA dehydrogenase</fullName>
        <ecNumber evidence="8">1.3.99.41</ecNumber>
    </recommendedName>
</protein>
<dbReference type="RefSeq" id="WP_133156342.1">
    <property type="nucleotide sequence ID" value="NZ_CP037867.1"/>
</dbReference>
<evidence type="ECO:0000256" key="4">
    <source>
        <dbReference type="ARBA" id="ARBA00022827"/>
    </source>
</evidence>
<reference evidence="14 15" key="1">
    <citation type="submission" date="2019-03" db="EMBL/GenBank/DDBJ databases">
        <authorList>
            <person name="Sebastian G."/>
            <person name="Baumann P."/>
            <person name="Ruckert C."/>
            <person name="Kalinowski J."/>
            <person name="Nebel B."/>
            <person name="Takors R."/>
            <person name="Blombach B."/>
        </authorList>
    </citation>
    <scope>NUCLEOTIDE SEQUENCE [LARGE SCALE GENOMIC DNA]</scope>
    <source>
        <strain evidence="14 15">DSM 1084</strain>
    </source>
</reference>
<feature type="domain" description="Acyl-CoA oxidase/dehydrogenase middle" evidence="11">
    <location>
        <begin position="161"/>
        <end position="267"/>
    </location>
</feature>
<dbReference type="Pfam" id="PF00441">
    <property type="entry name" value="Acyl-CoA_dh_1"/>
    <property type="match status" value="1"/>
</dbReference>
<evidence type="ECO:0000256" key="3">
    <source>
        <dbReference type="ARBA" id="ARBA00022630"/>
    </source>
</evidence>
<organism evidence="14 15">
    <name type="scientific">Hydrogenophaga pseudoflava</name>
    <name type="common">Pseudomonas carboxydoflava</name>
    <dbReference type="NCBI Taxonomy" id="47421"/>
    <lineage>
        <taxon>Bacteria</taxon>
        <taxon>Pseudomonadati</taxon>
        <taxon>Pseudomonadota</taxon>
        <taxon>Betaproteobacteria</taxon>
        <taxon>Burkholderiales</taxon>
        <taxon>Comamonadaceae</taxon>
        <taxon>Hydrogenophaga</taxon>
    </lineage>
</organism>
<dbReference type="InterPro" id="IPR037069">
    <property type="entry name" value="AcylCoA_DH/ox_N_sf"/>
</dbReference>
<proteinExistence type="inferred from homology"/>
<comment type="function">
    <text evidence="7">Involved in the assimilation of dimethylsulphoniopropionate (DMSP), an important compound in the fixation of carbon in marine phytoplankton, by mediating the conversion of 3-(methylthio)propanoyl-CoA (MMPA-CoA) to 3-(methylthio)acryloyl-CoA (MTA-CoA).</text>
</comment>
<evidence type="ECO:0000256" key="9">
    <source>
        <dbReference type="ARBA" id="ARBA00069043"/>
    </source>
</evidence>
<dbReference type="Pfam" id="PF02770">
    <property type="entry name" value="Acyl-CoA_dh_M"/>
    <property type="match status" value="1"/>
</dbReference>
<keyword evidence="15" id="KW-1185">Reference proteome</keyword>
<keyword evidence="4" id="KW-0274">FAD</keyword>
<evidence type="ECO:0000313" key="15">
    <source>
        <dbReference type="Proteomes" id="UP000293912"/>
    </source>
</evidence>
<dbReference type="KEGG" id="hpse:HPF_08665"/>
<sequence>MSYTAPLKDMLFNIEHLARIDQVAALPGFEDAGLETAQAVLEECAKLNEGVIAPLNFEGDKNPSFFKDGQVTTTPGFKEAFRQYAEGGWQGLQHPVDFGGQGLPKTIGAACGEILNSANMSFALCPLLTDGAIEALLTAGSDQLKATYLEKLVSGQWTGTMNLTEPQAGSDLAAVRSRAEPQPDGTYKVFGTKIFITYGEHDMAENIVHLVLARVTGAPEGVKGISLFVVPKFLVNADGTLGARNDVHCVSIEHKMGIKASPTAVLQYGDHGGAIGYLVGEENRGLEYMFIMMNAARYAVGVQGISVSERAYQKAVQYAKDRVQSRPVDGSFTTAAPIIHHADVKRMLMTMRAATEGCRAMASVAAAAYDAAHHHPDAEVRKQNATFYEFLVPLVKGYSTEMSLEVTSLGVQVHGGMGFIEETGAAQYYRDAKILTIYEGTTAIQANDLVGRKTARDGGTSAKAIAAQIEKTEAELKARGSANALAVAKRLGAARQAFVDVVEFIAANTKSNPNAAFAGSVPYLLLAGNLMAGWQLARALLVAEDLSAKGQDVPFMQAKITTARFYADHILSRAPGVRDAIVDGAEAVTALPAEAF</sequence>
<keyword evidence="3" id="KW-0285">Flavoprotein</keyword>
<dbReference type="Proteomes" id="UP000293912">
    <property type="component" value="Chromosome"/>
</dbReference>
<dbReference type="PANTHER" id="PTHR42803">
    <property type="entry name" value="ACYL-COA DEHYDROGENASE"/>
    <property type="match status" value="1"/>
</dbReference>
<dbReference type="InterPro" id="IPR009100">
    <property type="entry name" value="AcylCoA_DH/oxidase_NM_dom_sf"/>
</dbReference>
<evidence type="ECO:0000256" key="2">
    <source>
        <dbReference type="ARBA" id="ARBA00009347"/>
    </source>
</evidence>
<dbReference type="InterPro" id="IPR025878">
    <property type="entry name" value="Acyl-CoA_dh-like_C_dom"/>
</dbReference>
<dbReference type="InterPro" id="IPR046373">
    <property type="entry name" value="Acyl-CoA_Oxase/DH_mid-dom_sf"/>
</dbReference>
<dbReference type="GO" id="GO:0050660">
    <property type="term" value="F:flavin adenine dinucleotide binding"/>
    <property type="evidence" value="ECO:0007669"/>
    <property type="project" value="InterPro"/>
</dbReference>
<name>A0A4P6WZD6_HYDPS</name>
<feature type="domain" description="Acyl-CoA dehydrogenase/oxidase C-terminal" evidence="10">
    <location>
        <begin position="283"/>
        <end position="449"/>
    </location>
</feature>
<evidence type="ECO:0000256" key="8">
    <source>
        <dbReference type="ARBA" id="ARBA00066694"/>
    </source>
</evidence>
<evidence type="ECO:0000256" key="5">
    <source>
        <dbReference type="ARBA" id="ARBA00023002"/>
    </source>
</evidence>
<dbReference type="AlphaFoldDB" id="A0A4P6WZD6"/>
<dbReference type="Pfam" id="PF02771">
    <property type="entry name" value="Acyl-CoA_dh_N"/>
    <property type="match status" value="1"/>
</dbReference>
<dbReference type="InterPro" id="IPR036250">
    <property type="entry name" value="AcylCo_DH-like_C"/>
</dbReference>
<dbReference type="Gene3D" id="1.10.540.10">
    <property type="entry name" value="Acyl-CoA dehydrogenase/oxidase, N-terminal domain"/>
    <property type="match status" value="1"/>
</dbReference>
<dbReference type="Gene3D" id="2.40.110.10">
    <property type="entry name" value="Butyryl-CoA Dehydrogenase, subunit A, domain 2"/>
    <property type="match status" value="1"/>
</dbReference>